<name>F5ITL0_9BACT</name>
<protein>
    <submittedName>
        <fullName evidence="1">Uncharacterized protein</fullName>
    </submittedName>
</protein>
<proteinExistence type="predicted"/>
<keyword evidence="2" id="KW-1185">Reference proteome</keyword>
<sequence length="29" mass="3266">MGMCGSEIVSIMIILCQDGKRENRNLKIL</sequence>
<dbReference type="AlphaFoldDB" id="F5ITL0"/>
<dbReference type="Proteomes" id="UP000004913">
    <property type="component" value="Unassembled WGS sequence"/>
</dbReference>
<organism evidence="1 2">
    <name type="scientific">Dysgonomonas gadei ATCC BAA-286</name>
    <dbReference type="NCBI Taxonomy" id="742766"/>
    <lineage>
        <taxon>Bacteria</taxon>
        <taxon>Pseudomonadati</taxon>
        <taxon>Bacteroidota</taxon>
        <taxon>Bacteroidia</taxon>
        <taxon>Bacteroidales</taxon>
        <taxon>Dysgonomonadaceae</taxon>
        <taxon>Dysgonomonas</taxon>
    </lineage>
</organism>
<evidence type="ECO:0000313" key="1">
    <source>
        <dbReference type="EMBL" id="EGJ99394.1"/>
    </source>
</evidence>
<reference evidence="1 2" key="1">
    <citation type="submission" date="2011-04" db="EMBL/GenBank/DDBJ databases">
        <title>The Genome Sequence of Dysgonomonas gadei ATCC BAA-286.</title>
        <authorList>
            <consortium name="The Broad Institute Genome Sequencing Platform"/>
            <person name="Earl A."/>
            <person name="Ward D."/>
            <person name="Feldgarden M."/>
            <person name="Gevers D."/>
            <person name="Pudlo N."/>
            <person name="Martens E."/>
            <person name="Allen-Vercoe E."/>
            <person name="Young S.K."/>
            <person name="Zeng Q."/>
            <person name="Gargeya S."/>
            <person name="Fitzgerald M."/>
            <person name="Haas B."/>
            <person name="Abouelleil A."/>
            <person name="Alvarado L."/>
            <person name="Arachchi H.M."/>
            <person name="Berlin A."/>
            <person name="Brown A."/>
            <person name="Chapman S.B."/>
            <person name="Chen Z."/>
            <person name="Dunbar C."/>
            <person name="Freedman E."/>
            <person name="Gearin G."/>
            <person name="Gellesch M."/>
            <person name="Goldberg J."/>
            <person name="Griggs A."/>
            <person name="Gujja S."/>
            <person name="Heiman D."/>
            <person name="Howarth C."/>
            <person name="Larson L."/>
            <person name="Lui A."/>
            <person name="MacDonald P.J.P."/>
            <person name="Mehta T."/>
            <person name="Montmayeur A."/>
            <person name="Murphy C."/>
            <person name="Neiman D."/>
            <person name="Pearson M."/>
            <person name="Priest M."/>
            <person name="Roberts A."/>
            <person name="Saif S."/>
            <person name="Shea T."/>
            <person name="Shenoy N."/>
            <person name="Sisk P."/>
            <person name="Stolte C."/>
            <person name="Sykes S."/>
            <person name="Yandava C."/>
            <person name="Wortman J."/>
            <person name="Nusbaum C."/>
            <person name="Birren B."/>
        </authorList>
    </citation>
    <scope>NUCLEOTIDE SEQUENCE [LARGE SCALE GENOMIC DNA]</scope>
    <source>
        <strain evidence="1 2">ATCC BAA-286</strain>
    </source>
</reference>
<accession>F5ITL0</accession>
<comment type="caution">
    <text evidence="1">The sequence shown here is derived from an EMBL/GenBank/DDBJ whole genome shotgun (WGS) entry which is preliminary data.</text>
</comment>
<dbReference type="EMBL" id="ADLV01000006">
    <property type="protein sequence ID" value="EGJ99394.1"/>
    <property type="molecule type" value="Genomic_DNA"/>
</dbReference>
<evidence type="ECO:0000313" key="2">
    <source>
        <dbReference type="Proteomes" id="UP000004913"/>
    </source>
</evidence>
<gene>
    <name evidence="1" type="ORF">HMPREF9455_00427</name>
</gene>
<dbReference type="HOGENOM" id="CLU_3409158_0_0_10"/>